<feature type="compositionally biased region" description="Gly residues" evidence="1">
    <location>
        <begin position="457"/>
        <end position="471"/>
    </location>
</feature>
<keyword evidence="4" id="KW-1185">Reference proteome</keyword>
<reference evidence="3" key="2">
    <citation type="submission" date="2023-05" db="EMBL/GenBank/DDBJ databases">
        <authorList>
            <consortium name="Lawrence Berkeley National Laboratory"/>
            <person name="Steindorff A."/>
            <person name="Hensen N."/>
            <person name="Bonometti L."/>
            <person name="Westerberg I."/>
            <person name="Brannstrom I.O."/>
            <person name="Guillou S."/>
            <person name="Cros-Aarteil S."/>
            <person name="Calhoun S."/>
            <person name="Haridas S."/>
            <person name="Kuo A."/>
            <person name="Mondo S."/>
            <person name="Pangilinan J."/>
            <person name="Riley R."/>
            <person name="Labutti K."/>
            <person name="Andreopoulos B."/>
            <person name="Lipzen A."/>
            <person name="Chen C."/>
            <person name="Yanf M."/>
            <person name="Daum C."/>
            <person name="Ng V."/>
            <person name="Clum A."/>
            <person name="Ohm R."/>
            <person name="Martin F."/>
            <person name="Silar P."/>
            <person name="Natvig D."/>
            <person name="Lalanne C."/>
            <person name="Gautier V."/>
            <person name="Ament-Velasquez S.L."/>
            <person name="Kruys A."/>
            <person name="Hutchinson M.I."/>
            <person name="Powell A.J."/>
            <person name="Barry K."/>
            <person name="Miller A.N."/>
            <person name="Grigoriev I.V."/>
            <person name="Debuchy R."/>
            <person name="Gladieux P."/>
            <person name="Thoren M.H."/>
            <person name="Johannesson H."/>
        </authorList>
    </citation>
    <scope>NUCLEOTIDE SEQUENCE</scope>
    <source>
        <strain evidence="3">PSN309</strain>
    </source>
</reference>
<feature type="region of interest" description="Disordered" evidence="1">
    <location>
        <begin position="483"/>
        <end position="528"/>
    </location>
</feature>
<feature type="region of interest" description="Disordered" evidence="1">
    <location>
        <begin position="332"/>
        <end position="471"/>
    </location>
</feature>
<dbReference type="EMBL" id="MU864406">
    <property type="protein sequence ID" value="KAK4187252.1"/>
    <property type="molecule type" value="Genomic_DNA"/>
</dbReference>
<sequence length="552" mass="60216">MSPLNHLKLYKTNMQFLPIVSKARKPRFEVHLKIYDLNNVPLVSGVSTIKWHLPHSIHSEHRGRTHKSPILNHRVEYNYSKVVSVRIGIDRNSNLVECPVEFEVLHEYSGPSSAGLREEKISLGVVRLNLSEYVEESEAILREGTTSLGTAPTFRDILASPPRELKSAAASHHRKRSSLSHTSVPEGILDTSPRSSHASEAEDENHTTSSPMSDVQDGVVRRYLMQESKINSTLKISILMIQVDGERNYAAPPPKSAPVFGGIAGFVSGDALEPVDTTSNNTAGHVASTLIGKSRDVFELQDMYRRALAASWASQPGELPADECIEDIFAGGDGFVTPPSSGKSYPRGGGHTRHQTLVANGGRRGDSSPDDRITGNSHVLSMRREDSGSVSDEEENSGNGGAMGTLRPRDMHRLRSAFHHFRHRSDSSDRSTVLADRDRGERGERERDLNQESSRGIGLGVGGNGGGGIGGGVTVQHRREESKITHAGGLRSRSSSMLSMAPSNGSNASTTTGRDFNHHRGGPRDGFKRVREVDEFDIRDDLVAWTVPEGKA</sequence>
<dbReference type="Proteomes" id="UP001302126">
    <property type="component" value="Unassembled WGS sequence"/>
</dbReference>
<feature type="compositionally biased region" description="Basic and acidic residues" evidence="1">
    <location>
        <begin position="363"/>
        <end position="373"/>
    </location>
</feature>
<proteinExistence type="predicted"/>
<accession>A0AAN7AIJ0</accession>
<feature type="compositionally biased region" description="Basic residues" evidence="1">
    <location>
        <begin position="414"/>
        <end position="423"/>
    </location>
</feature>
<dbReference type="InterPro" id="IPR019448">
    <property type="entry name" value="NT-C2"/>
</dbReference>
<comment type="caution">
    <text evidence="3">The sequence shown here is derived from an EMBL/GenBank/DDBJ whole genome shotgun (WGS) entry which is preliminary data.</text>
</comment>
<feature type="compositionally biased region" description="Basic and acidic residues" evidence="1">
    <location>
        <begin position="424"/>
        <end position="450"/>
    </location>
</feature>
<dbReference type="AlphaFoldDB" id="A0AAN7AIJ0"/>
<feature type="compositionally biased region" description="Basic and acidic residues" evidence="1">
    <location>
        <begin position="515"/>
        <end position="528"/>
    </location>
</feature>
<evidence type="ECO:0000256" key="1">
    <source>
        <dbReference type="SAM" id="MobiDB-lite"/>
    </source>
</evidence>
<reference evidence="3" key="1">
    <citation type="journal article" date="2023" name="Mol. Phylogenet. Evol.">
        <title>Genome-scale phylogeny and comparative genomics of the fungal order Sordariales.</title>
        <authorList>
            <person name="Hensen N."/>
            <person name="Bonometti L."/>
            <person name="Westerberg I."/>
            <person name="Brannstrom I.O."/>
            <person name="Guillou S."/>
            <person name="Cros-Aarteil S."/>
            <person name="Calhoun S."/>
            <person name="Haridas S."/>
            <person name="Kuo A."/>
            <person name="Mondo S."/>
            <person name="Pangilinan J."/>
            <person name="Riley R."/>
            <person name="LaButti K."/>
            <person name="Andreopoulos B."/>
            <person name="Lipzen A."/>
            <person name="Chen C."/>
            <person name="Yan M."/>
            <person name="Daum C."/>
            <person name="Ng V."/>
            <person name="Clum A."/>
            <person name="Steindorff A."/>
            <person name="Ohm R.A."/>
            <person name="Martin F."/>
            <person name="Silar P."/>
            <person name="Natvig D.O."/>
            <person name="Lalanne C."/>
            <person name="Gautier V."/>
            <person name="Ament-Velasquez S.L."/>
            <person name="Kruys A."/>
            <person name="Hutchinson M.I."/>
            <person name="Powell A.J."/>
            <person name="Barry K."/>
            <person name="Miller A.N."/>
            <person name="Grigoriev I.V."/>
            <person name="Debuchy R."/>
            <person name="Gladieux P."/>
            <person name="Hiltunen Thoren M."/>
            <person name="Johannesson H."/>
        </authorList>
    </citation>
    <scope>NUCLEOTIDE SEQUENCE</scope>
    <source>
        <strain evidence="3">PSN309</strain>
    </source>
</reference>
<gene>
    <name evidence="3" type="ORF">QBC35DRAFT_499124</name>
</gene>
<dbReference type="PANTHER" id="PTHR21456">
    <property type="entry name" value="FAMILY WITH SEQUENCE SIMILARITY 102"/>
    <property type="match status" value="1"/>
</dbReference>
<protein>
    <submittedName>
        <fullName evidence="3">N-terminal C2 in EEIG1 and EHBP1 proteins-domain-containing protein</fullName>
    </submittedName>
</protein>
<feature type="compositionally biased region" description="Polar residues" evidence="1">
    <location>
        <begin position="502"/>
        <end position="514"/>
    </location>
</feature>
<feature type="region of interest" description="Disordered" evidence="1">
    <location>
        <begin position="164"/>
        <end position="215"/>
    </location>
</feature>
<feature type="compositionally biased region" description="Low complexity" evidence="1">
    <location>
        <begin position="487"/>
        <end position="501"/>
    </location>
</feature>
<feature type="domain" description="C2 NT-type" evidence="2">
    <location>
        <begin position="18"/>
        <end position="180"/>
    </location>
</feature>
<dbReference type="Pfam" id="PF10358">
    <property type="entry name" value="NT-C2"/>
    <property type="match status" value="1"/>
</dbReference>
<dbReference type="PANTHER" id="PTHR21456:SF1">
    <property type="entry name" value="C2 NT-TYPE DOMAIN-CONTAINING PROTEIN"/>
    <property type="match status" value="1"/>
</dbReference>
<name>A0AAN7AIJ0_9PEZI</name>
<feature type="compositionally biased region" description="Basic and acidic residues" evidence="1">
    <location>
        <begin position="197"/>
        <end position="206"/>
    </location>
</feature>
<evidence type="ECO:0000313" key="3">
    <source>
        <dbReference type="EMBL" id="KAK4187252.1"/>
    </source>
</evidence>
<organism evidence="3 4">
    <name type="scientific">Podospora australis</name>
    <dbReference type="NCBI Taxonomy" id="1536484"/>
    <lineage>
        <taxon>Eukaryota</taxon>
        <taxon>Fungi</taxon>
        <taxon>Dikarya</taxon>
        <taxon>Ascomycota</taxon>
        <taxon>Pezizomycotina</taxon>
        <taxon>Sordariomycetes</taxon>
        <taxon>Sordariomycetidae</taxon>
        <taxon>Sordariales</taxon>
        <taxon>Podosporaceae</taxon>
        <taxon>Podospora</taxon>
    </lineage>
</organism>
<dbReference type="InterPro" id="IPR039931">
    <property type="entry name" value="EEIG1/2-like"/>
</dbReference>
<evidence type="ECO:0000259" key="2">
    <source>
        <dbReference type="PROSITE" id="PS51840"/>
    </source>
</evidence>
<dbReference type="PROSITE" id="PS51840">
    <property type="entry name" value="C2_NT"/>
    <property type="match status" value="1"/>
</dbReference>
<evidence type="ECO:0000313" key="4">
    <source>
        <dbReference type="Proteomes" id="UP001302126"/>
    </source>
</evidence>